<keyword evidence="2" id="KW-1133">Transmembrane helix</keyword>
<evidence type="ECO:0000313" key="4">
    <source>
        <dbReference type="EMBL" id="BAV96652.1"/>
    </source>
</evidence>
<accession>A0AAU9ACP8</accession>
<evidence type="ECO:0000256" key="3">
    <source>
        <dbReference type="SAM" id="SignalP"/>
    </source>
</evidence>
<feature type="transmembrane region" description="Helical" evidence="2">
    <location>
        <begin position="64"/>
        <end position="86"/>
    </location>
</feature>
<sequence length="151" mass="16390">MGKGCRYATVLRAMVAALTAMAAGPAMATDYDGLFYPVLIAFSLVVLFATVTCFVLVGATSRPVVRALVPATIFGPLLALPVVAVFDQAQSWLGWVGISAAIAAPLWGLTWFFLAKIHPRFREIEREAREWKPTAVENEPDRPDARPKGET</sequence>
<feature type="signal peptide" evidence="3">
    <location>
        <begin position="1"/>
        <end position="22"/>
    </location>
</feature>
<keyword evidence="2" id="KW-0812">Transmembrane</keyword>
<name>A0AAU9ACP8_LYSEN</name>
<feature type="compositionally biased region" description="Basic and acidic residues" evidence="1">
    <location>
        <begin position="139"/>
        <end position="151"/>
    </location>
</feature>
<evidence type="ECO:0000256" key="1">
    <source>
        <dbReference type="SAM" id="MobiDB-lite"/>
    </source>
</evidence>
<protein>
    <recommendedName>
        <fullName evidence="6">DUF4233 domain-containing protein</fullName>
    </recommendedName>
</protein>
<feature type="transmembrane region" description="Helical" evidence="2">
    <location>
        <begin position="92"/>
        <end position="114"/>
    </location>
</feature>
<dbReference type="AlphaFoldDB" id="A0AAU9ACP8"/>
<feature type="region of interest" description="Disordered" evidence="1">
    <location>
        <begin position="132"/>
        <end position="151"/>
    </location>
</feature>
<keyword evidence="2" id="KW-0472">Membrane</keyword>
<keyword evidence="3" id="KW-0732">Signal</keyword>
<dbReference type="KEGG" id="lem:LEN_1165"/>
<dbReference type="EMBL" id="AP014940">
    <property type="protein sequence ID" value="BAV96652.1"/>
    <property type="molecule type" value="Genomic_DNA"/>
</dbReference>
<dbReference type="Proteomes" id="UP000218824">
    <property type="component" value="Chromosome"/>
</dbReference>
<evidence type="ECO:0000256" key="2">
    <source>
        <dbReference type="SAM" id="Phobius"/>
    </source>
</evidence>
<evidence type="ECO:0008006" key="6">
    <source>
        <dbReference type="Google" id="ProtNLM"/>
    </source>
</evidence>
<reference evidence="4 5" key="1">
    <citation type="journal article" date="2017" name="DNA Res.">
        <title>Complete genome sequence and expression profile of the commercial lytic enzyme producer Lysobacter enzymogenes M497-1.</title>
        <authorList>
            <person name="Takami H."/>
            <person name="Toyoda A."/>
            <person name="Uchiyama I."/>
            <person name="Itoh T."/>
            <person name="Takaki Y."/>
            <person name="Arai W."/>
            <person name="Nishi S."/>
            <person name="Kawai M."/>
            <person name="Shinya K."/>
            <person name="Ikeda H."/>
        </authorList>
    </citation>
    <scope>NUCLEOTIDE SEQUENCE [LARGE SCALE GENOMIC DNA]</scope>
    <source>
        <strain evidence="4 5">M497-1</strain>
    </source>
</reference>
<evidence type="ECO:0000313" key="5">
    <source>
        <dbReference type="Proteomes" id="UP000218824"/>
    </source>
</evidence>
<organism evidence="4 5">
    <name type="scientific">Lysobacter enzymogenes</name>
    <dbReference type="NCBI Taxonomy" id="69"/>
    <lineage>
        <taxon>Bacteria</taxon>
        <taxon>Pseudomonadati</taxon>
        <taxon>Pseudomonadota</taxon>
        <taxon>Gammaproteobacteria</taxon>
        <taxon>Lysobacterales</taxon>
        <taxon>Lysobacteraceae</taxon>
        <taxon>Lysobacter</taxon>
    </lineage>
</organism>
<gene>
    <name evidence="4" type="ORF">LEN_1165</name>
</gene>
<feature type="chain" id="PRO_5043526832" description="DUF4233 domain-containing protein" evidence="3">
    <location>
        <begin position="23"/>
        <end position="151"/>
    </location>
</feature>
<proteinExistence type="predicted"/>
<feature type="transmembrane region" description="Helical" evidence="2">
    <location>
        <begin position="38"/>
        <end position="57"/>
    </location>
</feature>